<keyword evidence="3" id="KW-1185">Reference proteome</keyword>
<organism evidence="2 3">
    <name type="scientific">Croceicoccus ponticola</name>
    <dbReference type="NCBI Taxonomy" id="2217664"/>
    <lineage>
        <taxon>Bacteria</taxon>
        <taxon>Pseudomonadati</taxon>
        <taxon>Pseudomonadota</taxon>
        <taxon>Alphaproteobacteria</taxon>
        <taxon>Sphingomonadales</taxon>
        <taxon>Erythrobacteraceae</taxon>
        <taxon>Croceicoccus</taxon>
    </lineage>
</organism>
<dbReference type="EMBL" id="RXOL01000004">
    <property type="protein sequence ID" value="RVQ66436.1"/>
    <property type="molecule type" value="Genomic_DNA"/>
</dbReference>
<proteinExistence type="predicted"/>
<dbReference type="RefSeq" id="WP_127612858.1">
    <property type="nucleotide sequence ID" value="NZ_RXOL01000004.1"/>
</dbReference>
<dbReference type="Pfam" id="PF08670">
    <property type="entry name" value="MEKHLA"/>
    <property type="match status" value="1"/>
</dbReference>
<dbReference type="Proteomes" id="UP000283003">
    <property type="component" value="Unassembled WGS sequence"/>
</dbReference>
<evidence type="ECO:0000313" key="2">
    <source>
        <dbReference type="EMBL" id="RVQ66436.1"/>
    </source>
</evidence>
<gene>
    <name evidence="2" type="ORF">EKN06_10445</name>
</gene>
<evidence type="ECO:0000259" key="1">
    <source>
        <dbReference type="Pfam" id="PF08670"/>
    </source>
</evidence>
<protein>
    <submittedName>
        <fullName evidence="2">MEKHLA domain-containing protein</fullName>
    </submittedName>
</protein>
<feature type="domain" description="MEKHLA" evidence="1">
    <location>
        <begin position="15"/>
        <end position="152"/>
    </location>
</feature>
<name>A0A437GY92_9SPHN</name>
<comment type="caution">
    <text evidence="2">The sequence shown here is derived from an EMBL/GenBank/DDBJ whole genome shotgun (WGS) entry which is preliminary data.</text>
</comment>
<evidence type="ECO:0000313" key="3">
    <source>
        <dbReference type="Proteomes" id="UP000283003"/>
    </source>
</evidence>
<dbReference type="OrthoDB" id="9794448at2"/>
<dbReference type="InterPro" id="IPR013978">
    <property type="entry name" value="MEKHLA"/>
</dbReference>
<accession>A0A437GY92</accession>
<sequence length="154" mass="16851">MPDRDLIERHARPERIALIAQSHAALTGKALVARCDGDVADALWHLPAVVLAHGIEDDPVFFYANRAALDRFALTGRALMAMPSRLSAEAPERGERDRLLARVGANGFIDDYSGVRIAATGQRFRIGRATVWNLIDAAGHRHGQAATFAEWTDL</sequence>
<dbReference type="AlphaFoldDB" id="A0A437GY92"/>
<reference evidence="2 3" key="1">
    <citation type="submission" date="2018-12" db="EMBL/GenBank/DDBJ databases">
        <title>Croceicoccus ponticola sp. nov., a lipolytic bacterium isolated from seawater.</title>
        <authorList>
            <person name="Yoon J.-H."/>
        </authorList>
    </citation>
    <scope>NUCLEOTIDE SEQUENCE [LARGE SCALE GENOMIC DNA]</scope>
    <source>
        <strain evidence="2 3">GM-16</strain>
    </source>
</reference>